<dbReference type="NCBIfam" id="TIGR02427">
    <property type="entry name" value="protocat_pcaD"/>
    <property type="match status" value="1"/>
</dbReference>
<dbReference type="RefSeq" id="WP_068947929.1">
    <property type="nucleotide sequence ID" value="NZ_CP015922.1"/>
</dbReference>
<dbReference type="InterPro" id="IPR050471">
    <property type="entry name" value="AB_hydrolase"/>
</dbReference>
<dbReference type="SUPFAM" id="SSF53474">
    <property type="entry name" value="alpha/beta-Hydrolases"/>
    <property type="match status" value="1"/>
</dbReference>
<proteinExistence type="predicted"/>
<keyword evidence="3" id="KW-1185">Reference proteome</keyword>
<dbReference type="AlphaFoldDB" id="A0A191UD87"/>
<sequence>MTQLQDAKTVNVNGVDIAHRFDGPEDGPVLLVANSLMANGSMWDWNIPAFTDRYRVLRYDKRGHGKSGVAPGLYSIAQLADDAASLLDALKIKKAHFMGLSIGGMIGQQLGARYPERILSLSLCNTASEMPPRSLWEDRFQTARTKGLVGLVDGTIARWFTTPFIERAPQDIEKVRQMILATNVDGYIGCGSAVRDMAQSTMLLKIKAPTLVLSGRHDPACTVDQGIVLNRLIDGSQMVIIEDAAHLSNIEQPARFNQAVREFIDSVDDRL</sequence>
<protein>
    <submittedName>
        <fullName evidence="2">3-oxoadipate enol-lactonase</fullName>
    </submittedName>
</protein>
<evidence type="ECO:0000313" key="2">
    <source>
        <dbReference type="EMBL" id="ANI98922.1"/>
    </source>
</evidence>
<dbReference type="PANTHER" id="PTHR43433">
    <property type="entry name" value="HYDROLASE, ALPHA/BETA FOLD FAMILY PROTEIN"/>
    <property type="match status" value="1"/>
</dbReference>
<reference evidence="3" key="1">
    <citation type="submission" date="2016-05" db="EMBL/GenBank/DDBJ databases">
        <title>Polynucleobacter sp. QLW-P1FAT50C-4 genome.</title>
        <authorList>
            <person name="Hahn M.W."/>
        </authorList>
    </citation>
    <scope>NUCLEOTIDE SEQUENCE [LARGE SCALE GENOMIC DNA]</scope>
    <source>
        <strain evidence="3">QLW-P1FAT50C-4</strain>
    </source>
</reference>
<organism evidence="2 3">
    <name type="scientific">Polynucleobacter wuianus</name>
    <dbReference type="NCBI Taxonomy" id="1743168"/>
    <lineage>
        <taxon>Bacteria</taxon>
        <taxon>Pseudomonadati</taxon>
        <taxon>Pseudomonadota</taxon>
        <taxon>Betaproteobacteria</taxon>
        <taxon>Burkholderiales</taxon>
        <taxon>Burkholderiaceae</taxon>
        <taxon>Polynucleobacter</taxon>
    </lineage>
</organism>
<dbReference type="PANTHER" id="PTHR43433:SF5">
    <property type="entry name" value="AB HYDROLASE-1 DOMAIN-CONTAINING PROTEIN"/>
    <property type="match status" value="1"/>
</dbReference>
<dbReference type="InterPro" id="IPR026968">
    <property type="entry name" value="PcaD/CatD"/>
</dbReference>
<dbReference type="STRING" id="1743168.A8O14_01715"/>
<accession>A0A191UD87</accession>
<dbReference type="InterPro" id="IPR029058">
    <property type="entry name" value="AB_hydrolase_fold"/>
</dbReference>
<dbReference type="Pfam" id="PF00561">
    <property type="entry name" value="Abhydrolase_1"/>
    <property type="match status" value="1"/>
</dbReference>
<gene>
    <name evidence="2" type="ORF">A8O14_01715</name>
</gene>
<evidence type="ECO:0000313" key="3">
    <source>
        <dbReference type="Proteomes" id="UP000078463"/>
    </source>
</evidence>
<dbReference type="KEGG" id="pwu:A8O14_01715"/>
<dbReference type="Proteomes" id="UP000078463">
    <property type="component" value="Chromosome"/>
</dbReference>
<dbReference type="GO" id="GO:0042952">
    <property type="term" value="P:beta-ketoadipate pathway"/>
    <property type="evidence" value="ECO:0007669"/>
    <property type="project" value="InterPro"/>
</dbReference>
<dbReference type="Gene3D" id="3.40.50.1820">
    <property type="entry name" value="alpha/beta hydrolase"/>
    <property type="match status" value="1"/>
</dbReference>
<dbReference type="EMBL" id="CP015922">
    <property type="protein sequence ID" value="ANI98922.1"/>
    <property type="molecule type" value="Genomic_DNA"/>
</dbReference>
<dbReference type="PRINTS" id="PR00111">
    <property type="entry name" value="ABHYDROLASE"/>
</dbReference>
<evidence type="ECO:0000259" key="1">
    <source>
        <dbReference type="Pfam" id="PF00561"/>
    </source>
</evidence>
<dbReference type="GO" id="GO:0047570">
    <property type="term" value="F:3-oxoadipate enol-lactonase activity"/>
    <property type="evidence" value="ECO:0007669"/>
    <property type="project" value="InterPro"/>
</dbReference>
<dbReference type="OrthoDB" id="9793083at2"/>
<name>A0A191UD87_9BURK</name>
<dbReference type="InterPro" id="IPR000073">
    <property type="entry name" value="AB_hydrolase_1"/>
</dbReference>
<feature type="domain" description="AB hydrolase-1" evidence="1">
    <location>
        <begin position="28"/>
        <end position="253"/>
    </location>
</feature>